<dbReference type="Proteomes" id="UP000009082">
    <property type="component" value="Unassembled WGS sequence"/>
</dbReference>
<protein>
    <submittedName>
        <fullName evidence="1">Uncharacterized protein</fullName>
    </submittedName>
</protein>
<dbReference type="InParanoid" id="C4VAU8"/>
<organism evidence="1 2">
    <name type="scientific">Vairimorpha ceranae (strain BRL01)</name>
    <name type="common">Microsporidian parasite</name>
    <name type="synonym">Nosema ceranae</name>
    <dbReference type="NCBI Taxonomy" id="578460"/>
    <lineage>
        <taxon>Eukaryota</taxon>
        <taxon>Fungi</taxon>
        <taxon>Fungi incertae sedis</taxon>
        <taxon>Microsporidia</taxon>
        <taxon>Nosematidae</taxon>
        <taxon>Vairimorpha</taxon>
    </lineage>
</organism>
<reference evidence="1 2" key="1">
    <citation type="journal article" date="2009" name="PLoS Pathog.">
        <title>Genomic analyses of the microsporidian Nosema ceranae, an emergent pathogen of honey bees.</title>
        <authorList>
            <person name="Cornman R.S."/>
            <person name="Chen Y.P."/>
            <person name="Schatz M.C."/>
            <person name="Street C."/>
            <person name="Zhao Y."/>
            <person name="Desany B."/>
            <person name="Egholm M."/>
            <person name="Hutchison S."/>
            <person name="Pettis J.S."/>
            <person name="Lipkin W.I."/>
            <person name="Evans J.D."/>
        </authorList>
    </citation>
    <scope>NUCLEOTIDE SEQUENCE [LARGE SCALE GENOMIC DNA]</scope>
    <source>
        <strain evidence="1 2">BRL01</strain>
    </source>
</reference>
<dbReference type="AlphaFoldDB" id="C4VAU8"/>
<dbReference type="VEuPathDB" id="MicrosporidiaDB:NCER_101828"/>
<dbReference type="HOGENOM" id="CLU_083679_1_0_1"/>
<gene>
    <name evidence="1" type="ORF">NCER_101828</name>
</gene>
<dbReference type="KEGG" id="nce:NCER_101828"/>
<name>C4VAU8_VAIC1</name>
<evidence type="ECO:0000313" key="1">
    <source>
        <dbReference type="EMBL" id="EEQ81653.1"/>
    </source>
</evidence>
<dbReference type="EMBL" id="ACOL01000300">
    <property type="protein sequence ID" value="EEQ81653.1"/>
    <property type="molecule type" value="Genomic_DNA"/>
</dbReference>
<comment type="caution">
    <text evidence="1">The sequence shown here is derived from an EMBL/GenBank/DDBJ whole genome shotgun (WGS) entry which is preliminary data.</text>
</comment>
<evidence type="ECO:0000313" key="2">
    <source>
        <dbReference type="Proteomes" id="UP000009082"/>
    </source>
</evidence>
<proteinExistence type="predicted"/>
<accession>C4VAU8</accession>
<sequence>MKTYITNDKITFTRCVKGLSESKNGYYKFDRVEYNTADEAIQKICDYYLSSGFSQLQGFEVFCTLKFYVLKKDIKLNLKNFFYYGIEPDFFANIYDSNKQKQIRELCSCFSRNRMIDFYSCFLLSKDSSGETIHCFKEENKIKIFFPVKLRNLIFFLKLTLAIYIL</sequence>